<proteinExistence type="predicted"/>
<dbReference type="PANTHER" id="PTHR43244">
    <property type="match status" value="1"/>
</dbReference>
<accession>A0ABN2IA17</accession>
<keyword evidence="1" id="KW-0560">Oxidoreductase</keyword>
<dbReference type="Pfam" id="PF00296">
    <property type="entry name" value="Bac_luciferase"/>
    <property type="match status" value="1"/>
</dbReference>
<dbReference type="PANTHER" id="PTHR43244:SF1">
    <property type="entry name" value="5,10-METHYLENETETRAHYDROMETHANOPTERIN REDUCTASE"/>
    <property type="match status" value="1"/>
</dbReference>
<comment type="caution">
    <text evidence="3">The sequence shown here is derived from an EMBL/GenBank/DDBJ whole genome shotgun (WGS) entry which is preliminary data.</text>
</comment>
<evidence type="ECO:0000256" key="1">
    <source>
        <dbReference type="ARBA" id="ARBA00023002"/>
    </source>
</evidence>
<dbReference type="CDD" id="cd01097">
    <property type="entry name" value="Tetrahydromethanopterin_reductase"/>
    <property type="match status" value="1"/>
</dbReference>
<dbReference type="Gene3D" id="3.20.20.30">
    <property type="entry name" value="Luciferase-like domain"/>
    <property type="match status" value="1"/>
</dbReference>
<sequence length="300" mass="31405">MRIGLLIDERGLTFDQIAAQAKSAAAGGLAGFWMGQHYGWDPLTTLAAVGREAPGIELGTAIVPSFPIHPVALASQALTTQAAVGNRLSLGVGVSHRPVVEGRFGISYQRPARHLREYLTALAPLLRGETVSYAGETLTATGTVAVPGAQPPGLLISALGPTMLRIAGELTDGTITNWAGIRTLADHVVPTITKAAIGRPAPRIVAGVIVSVTSDEAAVRTWVAETFGLAATLDNYRAMLDREGVDGVADVVIAGDEASVERQLRRQLDAGATEFIAFPVGSDADRARTLDLFSALVRQN</sequence>
<name>A0ABN2IA17_9ACTN</name>
<dbReference type="InterPro" id="IPR019910">
    <property type="entry name" value="Lucif-like_OxRdtase_MSMEG_4879"/>
</dbReference>
<evidence type="ECO:0000259" key="2">
    <source>
        <dbReference type="Pfam" id="PF00296"/>
    </source>
</evidence>
<evidence type="ECO:0000313" key="3">
    <source>
        <dbReference type="EMBL" id="GAA1701158.1"/>
    </source>
</evidence>
<gene>
    <name evidence="3" type="ORF">GCM10009765_58390</name>
</gene>
<dbReference type="InterPro" id="IPR050564">
    <property type="entry name" value="F420-G6PD/mer"/>
</dbReference>
<dbReference type="EMBL" id="BAAANY010000023">
    <property type="protein sequence ID" value="GAA1701158.1"/>
    <property type="molecule type" value="Genomic_DNA"/>
</dbReference>
<organism evidence="3 4">
    <name type="scientific">Fodinicola feengrottensis</name>
    <dbReference type="NCBI Taxonomy" id="435914"/>
    <lineage>
        <taxon>Bacteria</taxon>
        <taxon>Bacillati</taxon>
        <taxon>Actinomycetota</taxon>
        <taxon>Actinomycetes</taxon>
        <taxon>Mycobacteriales</taxon>
        <taxon>Fodinicola</taxon>
    </lineage>
</organism>
<protein>
    <submittedName>
        <fullName evidence="3">TIGR03564 family F420-dependent LLM class oxidoreductase</fullName>
    </submittedName>
</protein>
<dbReference type="NCBIfam" id="TIGR03564">
    <property type="entry name" value="F420_MSMEG_4879"/>
    <property type="match status" value="1"/>
</dbReference>
<evidence type="ECO:0000313" key="4">
    <source>
        <dbReference type="Proteomes" id="UP001500618"/>
    </source>
</evidence>
<dbReference type="InterPro" id="IPR036661">
    <property type="entry name" value="Luciferase-like_sf"/>
</dbReference>
<reference evidence="3 4" key="1">
    <citation type="journal article" date="2019" name="Int. J. Syst. Evol. Microbiol.">
        <title>The Global Catalogue of Microorganisms (GCM) 10K type strain sequencing project: providing services to taxonomists for standard genome sequencing and annotation.</title>
        <authorList>
            <consortium name="The Broad Institute Genomics Platform"/>
            <consortium name="The Broad Institute Genome Sequencing Center for Infectious Disease"/>
            <person name="Wu L."/>
            <person name="Ma J."/>
        </authorList>
    </citation>
    <scope>NUCLEOTIDE SEQUENCE [LARGE SCALE GENOMIC DNA]</scope>
    <source>
        <strain evidence="3 4">JCM 14718</strain>
    </source>
</reference>
<keyword evidence="4" id="KW-1185">Reference proteome</keyword>
<feature type="domain" description="Luciferase-like" evidence="2">
    <location>
        <begin position="12"/>
        <end position="251"/>
    </location>
</feature>
<dbReference type="Proteomes" id="UP001500618">
    <property type="component" value="Unassembled WGS sequence"/>
</dbReference>
<dbReference type="SUPFAM" id="SSF51679">
    <property type="entry name" value="Bacterial luciferase-like"/>
    <property type="match status" value="1"/>
</dbReference>
<dbReference type="InterPro" id="IPR011251">
    <property type="entry name" value="Luciferase-like_dom"/>
</dbReference>
<dbReference type="RefSeq" id="WP_344313538.1">
    <property type="nucleotide sequence ID" value="NZ_BAAANY010000023.1"/>
</dbReference>